<evidence type="ECO:0000313" key="4">
    <source>
        <dbReference type="Proteomes" id="UP001295794"/>
    </source>
</evidence>
<gene>
    <name evidence="3" type="ORF">MYCIT1_LOCUS12615</name>
</gene>
<dbReference type="AlphaFoldDB" id="A0AAD2Q2K7"/>
<feature type="region of interest" description="Disordered" evidence="1">
    <location>
        <begin position="69"/>
        <end position="89"/>
    </location>
</feature>
<feature type="compositionally biased region" description="Low complexity" evidence="1">
    <location>
        <begin position="163"/>
        <end position="174"/>
    </location>
</feature>
<keyword evidence="4" id="KW-1185">Reference proteome</keyword>
<feature type="compositionally biased region" description="Polar residues" evidence="1">
    <location>
        <begin position="150"/>
        <end position="162"/>
    </location>
</feature>
<comment type="caution">
    <text evidence="3">The sequence shown here is derived from an EMBL/GenBank/DDBJ whole genome shotgun (WGS) entry which is preliminary data.</text>
</comment>
<protein>
    <recommendedName>
        <fullName evidence="5">SH3 domain-containing protein</fullName>
    </recommendedName>
</protein>
<accession>A0AAD2Q2K7</accession>
<name>A0AAD2Q2K7_9AGAR</name>
<keyword evidence="2" id="KW-1133">Transmembrane helix</keyword>
<proteinExistence type="predicted"/>
<feature type="region of interest" description="Disordered" evidence="1">
    <location>
        <begin position="150"/>
        <end position="180"/>
    </location>
</feature>
<evidence type="ECO:0000256" key="1">
    <source>
        <dbReference type="SAM" id="MobiDB-lite"/>
    </source>
</evidence>
<dbReference type="Proteomes" id="UP001295794">
    <property type="component" value="Unassembled WGS sequence"/>
</dbReference>
<organism evidence="3 4">
    <name type="scientific">Mycena citricolor</name>
    <dbReference type="NCBI Taxonomy" id="2018698"/>
    <lineage>
        <taxon>Eukaryota</taxon>
        <taxon>Fungi</taxon>
        <taxon>Dikarya</taxon>
        <taxon>Basidiomycota</taxon>
        <taxon>Agaricomycotina</taxon>
        <taxon>Agaricomycetes</taxon>
        <taxon>Agaricomycetidae</taxon>
        <taxon>Agaricales</taxon>
        <taxon>Marasmiineae</taxon>
        <taxon>Mycenaceae</taxon>
        <taxon>Mycena</taxon>
    </lineage>
</organism>
<dbReference type="EMBL" id="CAVNYO010000139">
    <property type="protein sequence ID" value="CAK5269123.1"/>
    <property type="molecule type" value="Genomic_DNA"/>
</dbReference>
<keyword evidence="2" id="KW-0472">Membrane</keyword>
<feature type="compositionally biased region" description="Basic and acidic residues" evidence="1">
    <location>
        <begin position="69"/>
        <end position="79"/>
    </location>
</feature>
<reference evidence="3" key="1">
    <citation type="submission" date="2023-11" db="EMBL/GenBank/DDBJ databases">
        <authorList>
            <person name="De Vega J J."/>
            <person name="De Vega J J."/>
        </authorList>
    </citation>
    <scope>NUCLEOTIDE SEQUENCE</scope>
</reference>
<evidence type="ECO:0008006" key="5">
    <source>
        <dbReference type="Google" id="ProtNLM"/>
    </source>
</evidence>
<feature type="transmembrane region" description="Helical" evidence="2">
    <location>
        <begin position="24"/>
        <end position="44"/>
    </location>
</feature>
<sequence length="290" mass="31362">MPIPNVFVRDDSSNSNSTSLDPSAIAGIGLAGAIVLALAIWLAIRKYRQSAQKKRDEARLPAFTPVRGVYRENDAEKQDGPQGGFSRDQLTPSVVLPDKVLTRPMRNEEVIDYHRQSGTFPKPFSFALTAGSALPVPDDPRSSWIRHSFASSGGSSNRFSVMSSTSSIDSNPTSGTPRKIRQQFNPVLPDELLVSLGERLTVVQAFDDGWVVVGRSGSVFAGAKSLFKTSAGAPAESDVELGVVPAWCFIKPVKGLRAERPVRSTSLGITVQMENPAFAARNEVLSWSNF</sequence>
<evidence type="ECO:0000313" key="3">
    <source>
        <dbReference type="EMBL" id="CAK5269123.1"/>
    </source>
</evidence>
<evidence type="ECO:0000256" key="2">
    <source>
        <dbReference type="SAM" id="Phobius"/>
    </source>
</evidence>
<keyword evidence="2" id="KW-0812">Transmembrane</keyword>